<organism evidence="1 2">
    <name type="scientific">Populus alba</name>
    <name type="common">White poplar</name>
    <dbReference type="NCBI Taxonomy" id="43335"/>
    <lineage>
        <taxon>Eukaryota</taxon>
        <taxon>Viridiplantae</taxon>
        <taxon>Streptophyta</taxon>
        <taxon>Embryophyta</taxon>
        <taxon>Tracheophyta</taxon>
        <taxon>Spermatophyta</taxon>
        <taxon>Magnoliopsida</taxon>
        <taxon>eudicotyledons</taxon>
        <taxon>Gunneridae</taxon>
        <taxon>Pentapetalae</taxon>
        <taxon>rosids</taxon>
        <taxon>fabids</taxon>
        <taxon>Malpighiales</taxon>
        <taxon>Salicaceae</taxon>
        <taxon>Saliceae</taxon>
        <taxon>Populus</taxon>
    </lineage>
</organism>
<name>A0ACC4C4X9_POPAL</name>
<keyword evidence="2" id="KW-1185">Reference proteome</keyword>
<accession>A0ACC4C4X9</accession>
<gene>
    <name evidence="1" type="ORF">D5086_013165</name>
</gene>
<dbReference type="Proteomes" id="UP000309997">
    <property type="component" value="Unassembled WGS sequence"/>
</dbReference>
<dbReference type="EMBL" id="RCHU02000006">
    <property type="protein sequence ID" value="KAL3586298.1"/>
    <property type="molecule type" value="Genomic_DNA"/>
</dbReference>
<evidence type="ECO:0000313" key="1">
    <source>
        <dbReference type="EMBL" id="KAL3586298.1"/>
    </source>
</evidence>
<proteinExistence type="predicted"/>
<reference evidence="1 2" key="1">
    <citation type="journal article" date="2024" name="Plant Biotechnol. J.">
        <title>Genome and CRISPR/Cas9 system of a widespread forest tree (Populus alba) in the world.</title>
        <authorList>
            <person name="Liu Y.J."/>
            <person name="Jiang P.F."/>
            <person name="Han X.M."/>
            <person name="Li X.Y."/>
            <person name="Wang H.M."/>
            <person name="Wang Y.J."/>
            <person name="Wang X.X."/>
            <person name="Zeng Q.Y."/>
        </authorList>
    </citation>
    <scope>NUCLEOTIDE SEQUENCE [LARGE SCALE GENOMIC DNA]</scope>
    <source>
        <strain evidence="2">cv. PAL-ZL1</strain>
    </source>
</reference>
<sequence length="418" mass="48047">MRHQVKLNLIHLVEPPFQAHHNFQNSHGYAPPYAPPPKRNLEETLHAFIEKQEAINTQLAQGMTDFKDTPAKLTSALSFQEKGKFPSQPQQNPKGQYNANASGSRSQYMDQVKSVITLRCGKVIEKPILKPCEKDDESIYKGKEGVEPEHCKEKTDFPPTLPFPHAMTKQRKVNHNSEIVETFKQSLNLGELKPTFVTLLLADRSVKVPREIVEDVYGLMKLSFGNMTLEINIFNICKQLGDDNDLQEVDHIEELVHDQLESTLSKIELDEYEDLQMIYSWEEITDEKGTKNINVDLLSRVTTDLIFDIPPIDDYSPDESLLSLSSMPWFAKNIIFLPSGDLPAHWSTEDKGKFLNEVKNFYWDDLNLFKYYPDKKFQRCIPDNEVNGHRLKAYFDKFPSENESIGLNDLVDKDNDTP</sequence>
<evidence type="ECO:0000313" key="2">
    <source>
        <dbReference type="Proteomes" id="UP000309997"/>
    </source>
</evidence>
<comment type="caution">
    <text evidence="1">The sequence shown here is derived from an EMBL/GenBank/DDBJ whole genome shotgun (WGS) entry which is preliminary data.</text>
</comment>
<protein>
    <submittedName>
        <fullName evidence="1">Uncharacterized protein</fullName>
    </submittedName>
</protein>